<keyword evidence="8 10" id="KW-0472">Membrane</keyword>
<evidence type="ECO:0000256" key="10">
    <source>
        <dbReference type="RuleBase" id="RU004535"/>
    </source>
</evidence>
<comment type="subunit">
    <text evidence="10">PSII is composed of 1 copy each of membrane proteins PsbA, PsbB, PsbC, PsbD, PsbE, PsbF, PsbH, PsbI, PsbJ, PsbK, PsbL, PsbM, PsbT, PsbX, PsbY, PsbZ, Ycf12, at least 3 peripheral proteins of the oxygen-evolving complex and a large number of cofactors. It forms dimeric complexes.</text>
</comment>
<feature type="transmembrane region" description="Helical" evidence="11">
    <location>
        <begin position="237"/>
        <end position="258"/>
    </location>
</feature>
<dbReference type="GO" id="GO:0009535">
    <property type="term" value="C:chloroplast thylakoid membrane"/>
    <property type="evidence" value="ECO:0007669"/>
    <property type="project" value="UniProtKB-SubCell"/>
</dbReference>
<evidence type="ECO:0000313" key="12">
    <source>
        <dbReference type="EMBL" id="AYR07079.1"/>
    </source>
</evidence>
<dbReference type="SUPFAM" id="SSF161077">
    <property type="entry name" value="Photosystem II antenna protein-like"/>
    <property type="match status" value="1"/>
</dbReference>
<organism evidence="12">
    <name type="scientific">Froesiochloa boutelouoides</name>
    <dbReference type="NCBI Taxonomy" id="2486838"/>
    <lineage>
        <taxon>Eukaryota</taxon>
        <taxon>Viridiplantae</taxon>
        <taxon>Streptophyta</taxon>
        <taxon>Embryophyta</taxon>
        <taxon>Tracheophyta</taxon>
        <taxon>Spermatophyta</taxon>
        <taxon>Magnoliopsida</taxon>
        <taxon>Liliopsida</taxon>
        <taxon>Poales</taxon>
        <taxon>Poaceae</taxon>
        <taxon>BOP clade</taxon>
        <taxon>Bambusoideae</taxon>
        <taxon>Bambusodae</taxon>
        <taxon>Olyreae</taxon>
        <taxon>Olyrinae</taxon>
        <taxon>Froesiochloa</taxon>
    </lineage>
</organism>
<evidence type="ECO:0000256" key="1">
    <source>
        <dbReference type="ARBA" id="ARBA00004141"/>
    </source>
</evidence>
<evidence type="ECO:0000256" key="5">
    <source>
        <dbReference type="ARBA" id="ARBA00022692"/>
    </source>
</evidence>
<reference evidence="12" key="1">
    <citation type="journal article" date="2018" name="Molecules">
        <title>Whole-Genome Comparison Reveals Divergent IR Borders and Mutation Hotspots in Chloroplast Genomes of Herbaceous Bamboos (Bambusoideae: Olyreae).</title>
        <authorList>
            <person name="Wang W."/>
            <person name="Chen S."/>
            <person name="Zhang X."/>
        </authorList>
    </citation>
    <scope>NUCLEOTIDE SEQUENCE</scope>
</reference>
<dbReference type="AlphaFoldDB" id="A0A3G3MJR6"/>
<keyword evidence="2 10" id="KW-0148">Chlorophyll</keyword>
<keyword evidence="7 10" id="KW-0157">Chromophore</keyword>
<evidence type="ECO:0000256" key="4">
    <source>
        <dbReference type="ARBA" id="ARBA00022640"/>
    </source>
</evidence>
<dbReference type="RefSeq" id="YP_009542075.1">
    <property type="nucleotide sequence ID" value="NC_039983.1"/>
</dbReference>
<sequence>MGLPWYRVHTVVLNDPGRLLSVHIMHTALVSGWAGSMALYELAVFDPSDPVLDPMWRQGMFVIPFMTRLGITNSWGGWSISGGTVTNPGIWSYEGVAGAHIVFSGLCFLAAIWHWVYWDLEIFCDERTGKPSLDLPKIFGIHLFLAGVACFGFGAFHVTGLYGPGIWVSDPYGLTGKVQAVNPAWGVEGFDPFVPGGIASHHIAAGTLGILAGLFHLSVRPPQRLYKGLRMGNIETVLSSSIAAVFFAAFVVAGTMWYGSATTPIELFGPTRYQWDQGYFQQEIYRRVSDGLAENLSLSEAWSRIPEKLAFYDYIGNNPAKGGLSIDPATVKKYARRSQLGEIFELDRATLKSDGVFRSSPRGWFTFGHATFALLFFFGHIWHGARTLFRDVFAGIDPDLDAQVEFGTFQKVGDPTTRRQAV</sequence>
<evidence type="ECO:0000256" key="7">
    <source>
        <dbReference type="ARBA" id="ARBA00022991"/>
    </source>
</evidence>
<keyword evidence="5 10" id="KW-0812">Transmembrane</keyword>
<evidence type="ECO:0000256" key="8">
    <source>
        <dbReference type="ARBA" id="ARBA00023136"/>
    </source>
</evidence>
<dbReference type="GO" id="GO:0009772">
    <property type="term" value="P:photosynthetic electron transport in photosystem II"/>
    <property type="evidence" value="ECO:0007669"/>
    <property type="project" value="InterPro"/>
</dbReference>
<feature type="transmembrane region" description="Helical" evidence="11">
    <location>
        <begin position="363"/>
        <end position="382"/>
    </location>
</feature>
<evidence type="ECO:0000256" key="11">
    <source>
        <dbReference type="SAM" id="Phobius"/>
    </source>
</evidence>
<keyword evidence="12" id="KW-0150">Chloroplast</keyword>
<evidence type="ECO:0000256" key="3">
    <source>
        <dbReference type="ARBA" id="ARBA00022531"/>
    </source>
</evidence>
<keyword evidence="4 10" id="KW-0934">Plastid</keyword>
<accession>A0A3G3MJR6</accession>
<gene>
    <name evidence="12" type="primary">psbB</name>
</gene>
<evidence type="ECO:0000256" key="6">
    <source>
        <dbReference type="ARBA" id="ARBA00022989"/>
    </source>
</evidence>
<proteinExistence type="inferred from homology"/>
<feature type="transmembrane region" description="Helical" evidence="11">
    <location>
        <begin position="98"/>
        <end position="118"/>
    </location>
</feature>
<geneLocation type="chloroplast" evidence="12"/>
<comment type="similarity">
    <text evidence="10">Belongs to the PsbB/PsbC family. PsbB subfamily.</text>
</comment>
<dbReference type="Pfam" id="PF00421">
    <property type="entry name" value="PSII"/>
    <property type="match status" value="2"/>
</dbReference>
<dbReference type="InterPro" id="IPR036001">
    <property type="entry name" value="PS_II_antenna-like_sf"/>
</dbReference>
<dbReference type="GO" id="GO:0016168">
    <property type="term" value="F:chlorophyll binding"/>
    <property type="evidence" value="ECO:0007669"/>
    <property type="project" value="UniProtKB-KW"/>
</dbReference>
<dbReference type="GO" id="GO:0009523">
    <property type="term" value="C:photosystem II"/>
    <property type="evidence" value="ECO:0007669"/>
    <property type="project" value="UniProtKB-KW"/>
</dbReference>
<evidence type="ECO:0000256" key="2">
    <source>
        <dbReference type="ARBA" id="ARBA00022494"/>
    </source>
</evidence>
<dbReference type="NCBIfam" id="TIGR03039">
    <property type="entry name" value="PS_II_CP47"/>
    <property type="match status" value="1"/>
</dbReference>
<dbReference type="PANTHER" id="PTHR33180">
    <property type="entry name" value="PHOTOSYSTEM II CP43 REACTION CENTER PROTEIN"/>
    <property type="match status" value="1"/>
</dbReference>
<dbReference type="Gene3D" id="3.10.680.10">
    <property type="entry name" value="Photosystem II CP47 reaction center protein"/>
    <property type="match status" value="2"/>
</dbReference>
<dbReference type="GeneID" id="38464008"/>
<keyword evidence="6 11" id="KW-1133">Transmembrane helix</keyword>
<feature type="transmembrane region" description="Helical" evidence="11">
    <location>
        <begin position="139"/>
        <end position="162"/>
    </location>
</feature>
<dbReference type="EMBL" id="MH277033">
    <property type="protein sequence ID" value="AYR07079.1"/>
    <property type="molecule type" value="Genomic_DNA"/>
</dbReference>
<keyword evidence="3 10" id="KW-0602">Photosynthesis</keyword>
<feature type="transmembrane region" description="Helical" evidence="11">
    <location>
        <begin position="198"/>
        <end position="217"/>
    </location>
</feature>
<name>A0A3G3MJR6_9POAL</name>
<dbReference type="InterPro" id="IPR000932">
    <property type="entry name" value="PS_antenna-like"/>
</dbReference>
<keyword evidence="9 10" id="KW-0604">Photosystem II</keyword>
<evidence type="ECO:0000256" key="9">
    <source>
        <dbReference type="ARBA" id="ARBA00023276"/>
    </source>
</evidence>
<dbReference type="PANTHER" id="PTHR33180:SF37">
    <property type="entry name" value="PHOTOSYSTEM II CP43 REACTION CENTER PROTEIN"/>
    <property type="match status" value="1"/>
</dbReference>
<comment type="subcellular location">
    <subcellularLocation>
        <location evidence="1">Membrane</location>
        <topology evidence="1">Multi-pass membrane protein</topology>
    </subcellularLocation>
    <subcellularLocation>
        <location evidence="10">Plastid</location>
        <location evidence="10">Chloroplast thylakoid membrane</location>
        <topology evidence="10">Multi-pass membrane protein</topology>
    </subcellularLocation>
</comment>
<protein>
    <recommendedName>
        <fullName evidence="10">Photosystem II CP47 reaction center protein</fullName>
    </recommendedName>
</protein>
<dbReference type="InterPro" id="IPR017486">
    <property type="entry name" value="PSII_PsbB"/>
</dbReference>
<comment type="function">
    <text evidence="10">One of the components of the core complex of photosystem II (PSII). It binds chlorophyll and helps catalyze the primary light-induced photochemical processes of PSII. PSII is a light-driven water:plastoquinone oxidoreductase, using light energy to abstract electrons from H(2)O, generating O(2) and a proton gradient subsequently used for ATP formation.</text>
</comment>